<keyword evidence="2" id="KW-1185">Reference proteome</keyword>
<name>A0A8T0EAX0_ARGBR</name>
<comment type="caution">
    <text evidence="1">The sequence shown here is derived from an EMBL/GenBank/DDBJ whole genome shotgun (WGS) entry which is preliminary data.</text>
</comment>
<evidence type="ECO:0000313" key="1">
    <source>
        <dbReference type="EMBL" id="KAF8769911.1"/>
    </source>
</evidence>
<dbReference type="Proteomes" id="UP000807504">
    <property type="component" value="Unassembled WGS sequence"/>
</dbReference>
<proteinExistence type="predicted"/>
<dbReference type="EMBL" id="JABXBU010002228">
    <property type="protein sequence ID" value="KAF8769911.1"/>
    <property type="molecule type" value="Genomic_DNA"/>
</dbReference>
<evidence type="ECO:0000313" key="2">
    <source>
        <dbReference type="Proteomes" id="UP000807504"/>
    </source>
</evidence>
<dbReference type="AlphaFoldDB" id="A0A8T0EAX0"/>
<organism evidence="1 2">
    <name type="scientific">Argiope bruennichi</name>
    <name type="common">Wasp spider</name>
    <name type="synonym">Aranea bruennichi</name>
    <dbReference type="NCBI Taxonomy" id="94029"/>
    <lineage>
        <taxon>Eukaryota</taxon>
        <taxon>Metazoa</taxon>
        <taxon>Ecdysozoa</taxon>
        <taxon>Arthropoda</taxon>
        <taxon>Chelicerata</taxon>
        <taxon>Arachnida</taxon>
        <taxon>Araneae</taxon>
        <taxon>Araneomorphae</taxon>
        <taxon>Entelegynae</taxon>
        <taxon>Araneoidea</taxon>
        <taxon>Araneidae</taxon>
        <taxon>Argiope</taxon>
    </lineage>
</organism>
<protein>
    <submittedName>
        <fullName evidence="1">Uncharacterized protein</fullName>
    </submittedName>
</protein>
<accession>A0A8T0EAX0</accession>
<reference evidence="1" key="1">
    <citation type="journal article" date="2020" name="bioRxiv">
        <title>Chromosome-level reference genome of the European wasp spider Argiope bruennichi: a resource for studies on range expansion and evolutionary adaptation.</title>
        <authorList>
            <person name="Sheffer M.M."/>
            <person name="Hoppe A."/>
            <person name="Krehenwinkel H."/>
            <person name="Uhl G."/>
            <person name="Kuss A.W."/>
            <person name="Jensen L."/>
            <person name="Jensen C."/>
            <person name="Gillespie R.G."/>
            <person name="Hoff K.J."/>
            <person name="Prost S."/>
        </authorList>
    </citation>
    <scope>NUCLEOTIDE SEQUENCE</scope>
</reference>
<reference evidence="1" key="2">
    <citation type="submission" date="2020-06" db="EMBL/GenBank/DDBJ databases">
        <authorList>
            <person name="Sheffer M."/>
        </authorList>
    </citation>
    <scope>NUCLEOTIDE SEQUENCE</scope>
</reference>
<gene>
    <name evidence="1" type="ORF">HNY73_017504</name>
</gene>
<sequence>MRISPDFSLQLPFPASCSSVLCARILPWTGGSSTATSAPIRARGLSNATSAVSGSSSALTSRLISSYTETN</sequence>